<comment type="caution">
    <text evidence="3">The sequence shown here is derived from an EMBL/GenBank/DDBJ whole genome shotgun (WGS) entry which is preliminary data.</text>
</comment>
<feature type="compositionally biased region" description="Polar residues" evidence="1">
    <location>
        <begin position="64"/>
        <end position="86"/>
    </location>
</feature>
<evidence type="ECO:0000313" key="3">
    <source>
        <dbReference type="EMBL" id="CCA75146.1"/>
    </source>
</evidence>
<reference evidence="3 4" key="1">
    <citation type="journal article" date="2011" name="PLoS Pathog.">
        <title>Endophytic Life Strategies Decoded by Genome and Transcriptome Analyses of the Mutualistic Root Symbiont Piriformospora indica.</title>
        <authorList>
            <person name="Zuccaro A."/>
            <person name="Lahrmann U."/>
            <person name="Guldener U."/>
            <person name="Langen G."/>
            <person name="Pfiffi S."/>
            <person name="Biedenkopf D."/>
            <person name="Wong P."/>
            <person name="Samans B."/>
            <person name="Grimm C."/>
            <person name="Basiewicz M."/>
            <person name="Murat C."/>
            <person name="Martin F."/>
            <person name="Kogel K.H."/>
        </authorList>
    </citation>
    <scope>NUCLEOTIDE SEQUENCE [LARGE SCALE GENOMIC DNA]</scope>
    <source>
        <strain evidence="3 4">DSM 11827</strain>
    </source>
</reference>
<sequence length="166" mass="18718">MRASFTVVFASSALLASAAPLYNLDRPSNLVSRGQTSTSGRQDPKHTSGSHHQSGKTDPRRGSSHSSHNTDPKSTFQANFRINEQTRSGKKQARSLDEHLRVSFLASSMLTVYSSVILARHRKEHESSDRHMQKGNEHYRQSQKHLKEADKIKKTSKHLRSIEELD</sequence>
<dbReference type="AlphaFoldDB" id="G4TV03"/>
<evidence type="ECO:0000313" key="4">
    <source>
        <dbReference type="Proteomes" id="UP000007148"/>
    </source>
</evidence>
<gene>
    <name evidence="3" type="ORF">PIIN_09130</name>
</gene>
<dbReference type="HOGENOM" id="CLU_1603393_0_0_1"/>
<feature type="region of interest" description="Disordered" evidence="1">
    <location>
        <begin position="123"/>
        <end position="166"/>
    </location>
</feature>
<keyword evidence="2" id="KW-0732">Signal</keyword>
<keyword evidence="4" id="KW-1185">Reference proteome</keyword>
<feature type="region of interest" description="Disordered" evidence="1">
    <location>
        <begin position="25"/>
        <end position="94"/>
    </location>
</feature>
<feature type="compositionally biased region" description="Basic and acidic residues" evidence="1">
    <location>
        <begin position="124"/>
        <end position="153"/>
    </location>
</feature>
<proteinExistence type="predicted"/>
<feature type="chain" id="PRO_5003468929" evidence="2">
    <location>
        <begin position="19"/>
        <end position="166"/>
    </location>
</feature>
<evidence type="ECO:0000256" key="1">
    <source>
        <dbReference type="SAM" id="MobiDB-lite"/>
    </source>
</evidence>
<feature type="compositionally biased region" description="Polar residues" evidence="1">
    <location>
        <begin position="29"/>
        <end position="41"/>
    </location>
</feature>
<dbReference type="EMBL" id="CAFZ01000404">
    <property type="protein sequence ID" value="CCA75146.1"/>
    <property type="molecule type" value="Genomic_DNA"/>
</dbReference>
<dbReference type="Proteomes" id="UP000007148">
    <property type="component" value="Unassembled WGS sequence"/>
</dbReference>
<accession>G4TV03</accession>
<protein>
    <submittedName>
        <fullName evidence="3">Uncharacterized protein</fullName>
    </submittedName>
</protein>
<evidence type="ECO:0000256" key="2">
    <source>
        <dbReference type="SAM" id="SignalP"/>
    </source>
</evidence>
<name>G4TV03_SERID</name>
<feature type="signal peptide" evidence="2">
    <location>
        <begin position="1"/>
        <end position="18"/>
    </location>
</feature>
<dbReference type="InParanoid" id="G4TV03"/>
<organism evidence="3 4">
    <name type="scientific">Serendipita indica (strain DSM 11827)</name>
    <name type="common">Root endophyte fungus</name>
    <name type="synonym">Piriformospora indica</name>
    <dbReference type="NCBI Taxonomy" id="1109443"/>
    <lineage>
        <taxon>Eukaryota</taxon>
        <taxon>Fungi</taxon>
        <taxon>Dikarya</taxon>
        <taxon>Basidiomycota</taxon>
        <taxon>Agaricomycotina</taxon>
        <taxon>Agaricomycetes</taxon>
        <taxon>Sebacinales</taxon>
        <taxon>Serendipitaceae</taxon>
        <taxon>Serendipita</taxon>
    </lineage>
</organism>